<dbReference type="NCBIfam" id="TIGR01565">
    <property type="entry name" value="homeo_ZF_HD"/>
    <property type="match status" value="1"/>
</dbReference>
<dbReference type="Proteomes" id="UP000516437">
    <property type="component" value="Unassembled WGS sequence"/>
</dbReference>
<evidence type="ECO:0000313" key="13">
    <source>
        <dbReference type="EMBL" id="KAB1228213.1"/>
    </source>
</evidence>
<dbReference type="Gene3D" id="1.10.10.60">
    <property type="entry name" value="Homeodomain-like"/>
    <property type="match status" value="1"/>
</dbReference>
<dbReference type="PANTHER" id="PTHR31948">
    <property type="entry name" value="ZINC-FINGER HOMEODOMAIN PROTEIN 2"/>
    <property type="match status" value="1"/>
</dbReference>
<keyword evidence="9" id="KW-0539">Nucleus</keyword>
<organism evidence="12 14">
    <name type="scientific">Morella rubra</name>
    <name type="common">Chinese bayberry</name>
    <dbReference type="NCBI Taxonomy" id="262757"/>
    <lineage>
        <taxon>Eukaryota</taxon>
        <taxon>Viridiplantae</taxon>
        <taxon>Streptophyta</taxon>
        <taxon>Embryophyta</taxon>
        <taxon>Tracheophyta</taxon>
        <taxon>Spermatophyta</taxon>
        <taxon>Magnoliopsida</taxon>
        <taxon>eudicotyledons</taxon>
        <taxon>Gunneridae</taxon>
        <taxon>Pentapetalae</taxon>
        <taxon>rosids</taxon>
        <taxon>fabids</taxon>
        <taxon>Fagales</taxon>
        <taxon>Myricaceae</taxon>
        <taxon>Morella</taxon>
    </lineage>
</organism>
<dbReference type="GO" id="GO:0003700">
    <property type="term" value="F:DNA-binding transcription factor activity"/>
    <property type="evidence" value="ECO:0007669"/>
    <property type="project" value="TreeGrafter"/>
</dbReference>
<name>A0A6A1WSA6_9ROSI</name>
<dbReference type="NCBIfam" id="TIGR01566">
    <property type="entry name" value="ZF_HD_prot_N"/>
    <property type="match status" value="1"/>
</dbReference>
<evidence type="ECO:0000259" key="11">
    <source>
        <dbReference type="PROSITE" id="PS51523"/>
    </source>
</evidence>
<dbReference type="PANTHER" id="PTHR31948:SF147">
    <property type="entry name" value="ZF-HD DIMERIZATION-TYPE DOMAIN-CONTAINING PROTEIN"/>
    <property type="match status" value="1"/>
</dbReference>
<gene>
    <name evidence="12" type="ORF">CJ030_MR5G008802</name>
    <name evidence="13" type="ORF">CJ030_MR5G008810</name>
</gene>
<dbReference type="AlphaFoldDB" id="A0A6A1WSA6"/>
<evidence type="ECO:0000256" key="3">
    <source>
        <dbReference type="ARBA" id="ARBA00022771"/>
    </source>
</evidence>
<dbReference type="EMBL" id="RXIC02000008">
    <property type="protein sequence ID" value="KAB1228213.1"/>
    <property type="molecule type" value="Genomic_DNA"/>
</dbReference>
<keyword evidence="3 12" id="KW-0863">Zinc-finger</keyword>
<keyword evidence="14" id="KW-1185">Reference proteome</keyword>
<reference evidence="12" key="3">
    <citation type="submission" date="2019-09" db="EMBL/GenBank/DDBJ databases">
        <authorList>
            <person name="Gao Z."/>
        </authorList>
    </citation>
    <scope>NUCLEOTIDE SEQUENCE</scope>
    <source>
        <tissue evidence="12">Leaves</tissue>
    </source>
</reference>
<keyword evidence="7 12" id="KW-0371">Homeobox</keyword>
<sequence length="247" mass="27413">MINSTEHGEIPFSRNNIHAGGNGHTAPSEAQPSDMASPPTSEDHRPHKKVVRYKECLKNHAAALGGNATDGCGEFMPSGDEGTIEAFKCSACNCHRNFHRKEIESDCSSLSLCYHTPLILNSSERSPALGHHHNAILGSPVGYPTNTVIMSYRSGSVASDSDEKDDDYGSGAVARPAEKVRKRFRTKFTKEQKERMLSFAEKAGWRMQKLEESVVQQFCQETGIKRRVLKVWIHNNKHNFAKKNSTS</sequence>
<dbReference type="Pfam" id="PF04770">
    <property type="entry name" value="ZF-HD_dimer"/>
    <property type="match status" value="1"/>
</dbReference>
<evidence type="ECO:0000256" key="6">
    <source>
        <dbReference type="ARBA" id="ARBA00023125"/>
    </source>
</evidence>
<dbReference type="InterPro" id="IPR009057">
    <property type="entry name" value="Homeodomain-like_sf"/>
</dbReference>
<dbReference type="SUPFAM" id="SSF46689">
    <property type="entry name" value="Homeodomain-like"/>
    <property type="match status" value="1"/>
</dbReference>
<keyword evidence="6 12" id="KW-0238">DNA-binding</keyword>
<keyword evidence="4" id="KW-0862">Zinc</keyword>
<evidence type="ECO:0000313" key="14">
    <source>
        <dbReference type="Proteomes" id="UP000516437"/>
    </source>
</evidence>
<feature type="domain" description="ZF-HD dimerization-type" evidence="11">
    <location>
        <begin position="53"/>
        <end position="102"/>
    </location>
</feature>
<comment type="caution">
    <text evidence="12">The sequence shown here is derived from an EMBL/GenBank/DDBJ whole genome shotgun (WGS) entry which is preliminary data.</text>
</comment>
<feature type="region of interest" description="Disordered" evidence="10">
    <location>
        <begin position="1"/>
        <end position="47"/>
    </location>
</feature>
<evidence type="ECO:0000313" key="12">
    <source>
        <dbReference type="EMBL" id="KAB1228205.1"/>
    </source>
</evidence>
<reference evidence="12 14" key="2">
    <citation type="journal article" date="2019" name="Plant Biotechnol. J.">
        <title>The red bayberry genome and genetic basis of sex determination.</title>
        <authorList>
            <person name="Jia H.M."/>
            <person name="Jia H.J."/>
            <person name="Cai Q.L."/>
            <person name="Wang Y."/>
            <person name="Zhao H.B."/>
            <person name="Yang W.F."/>
            <person name="Wang G.Y."/>
            <person name="Li Y.H."/>
            <person name="Zhan D.L."/>
            <person name="Shen Y.T."/>
            <person name="Niu Q.F."/>
            <person name="Chang L."/>
            <person name="Qiu J."/>
            <person name="Zhao L."/>
            <person name="Xie H.B."/>
            <person name="Fu W.Y."/>
            <person name="Jin J."/>
            <person name="Li X.W."/>
            <person name="Jiao Y."/>
            <person name="Zhou C.C."/>
            <person name="Tu T."/>
            <person name="Chai C.Y."/>
            <person name="Gao J.L."/>
            <person name="Fan L.J."/>
            <person name="van de Weg E."/>
            <person name="Wang J.Y."/>
            <person name="Gao Z.S."/>
        </authorList>
    </citation>
    <scope>NUCLEOTIDE SEQUENCE [LARGE SCALE GENOMIC DNA]</scope>
    <source>
        <tissue evidence="12">Leaves</tissue>
    </source>
</reference>
<evidence type="ECO:0000256" key="4">
    <source>
        <dbReference type="ARBA" id="ARBA00022833"/>
    </source>
</evidence>
<accession>A0A6A1WSA6</accession>
<keyword evidence="8" id="KW-0804">Transcription</keyword>
<dbReference type="PROSITE" id="PS51523">
    <property type="entry name" value="ZF_HD_DIMER"/>
    <property type="match status" value="1"/>
</dbReference>
<keyword evidence="5" id="KW-0805">Transcription regulation</keyword>
<evidence type="ECO:0000256" key="9">
    <source>
        <dbReference type="ARBA" id="ARBA00023242"/>
    </source>
</evidence>
<dbReference type="FunFam" id="1.10.10.60:FF:000257">
    <property type="entry name" value="Zinc-finger homeodomain protein 2"/>
    <property type="match status" value="1"/>
</dbReference>
<dbReference type="EMBL" id="RXIC02000008">
    <property type="protein sequence ID" value="KAB1228205.1"/>
    <property type="molecule type" value="Genomic_DNA"/>
</dbReference>
<evidence type="ECO:0000256" key="1">
    <source>
        <dbReference type="ARBA" id="ARBA00004123"/>
    </source>
</evidence>
<dbReference type="GO" id="GO:0000976">
    <property type="term" value="F:transcription cis-regulatory region binding"/>
    <property type="evidence" value="ECO:0007669"/>
    <property type="project" value="TreeGrafter"/>
</dbReference>
<evidence type="ECO:0000256" key="5">
    <source>
        <dbReference type="ARBA" id="ARBA00023015"/>
    </source>
</evidence>
<dbReference type="GO" id="GO:0005634">
    <property type="term" value="C:nucleus"/>
    <property type="evidence" value="ECO:0007669"/>
    <property type="project" value="UniProtKB-SubCell"/>
</dbReference>
<comment type="subcellular location">
    <subcellularLocation>
        <location evidence="1">Nucleus</location>
    </subcellularLocation>
</comment>
<protein>
    <submittedName>
        <fullName evidence="12">Zinc-finger homeodomain protein 4</fullName>
    </submittedName>
</protein>
<reference evidence="12" key="1">
    <citation type="submission" date="2018-07" db="EMBL/GenBank/DDBJ databases">
        <authorList>
            <person name="Gao Z.-S."/>
            <person name="Jia H.-M."/>
            <person name="Jia H.-J."/>
            <person name="Cai Q.-L."/>
            <person name="Wang Y."/>
            <person name="Zhao H.-B."/>
        </authorList>
    </citation>
    <scope>NUCLEOTIDE SEQUENCE</scope>
    <source>
        <tissue evidence="12">Leaves</tissue>
    </source>
</reference>
<dbReference type="InterPro" id="IPR006456">
    <property type="entry name" value="ZF_HD_homeobox_Cys/His_dimer"/>
</dbReference>
<keyword evidence="2" id="KW-0479">Metal-binding</keyword>
<dbReference type="InterPro" id="IPR006455">
    <property type="entry name" value="Homeodomain_ZF_HD"/>
</dbReference>
<evidence type="ECO:0000256" key="8">
    <source>
        <dbReference type="ARBA" id="ARBA00023163"/>
    </source>
</evidence>
<proteinExistence type="predicted"/>
<evidence type="ECO:0000256" key="2">
    <source>
        <dbReference type="ARBA" id="ARBA00022723"/>
    </source>
</evidence>
<dbReference type="GO" id="GO:0050793">
    <property type="term" value="P:regulation of developmental process"/>
    <property type="evidence" value="ECO:0007669"/>
    <property type="project" value="TreeGrafter"/>
</dbReference>
<evidence type="ECO:0000256" key="7">
    <source>
        <dbReference type="ARBA" id="ARBA00023155"/>
    </source>
</evidence>
<dbReference type="GO" id="GO:0008270">
    <property type="term" value="F:zinc ion binding"/>
    <property type="evidence" value="ECO:0007669"/>
    <property type="project" value="UniProtKB-KW"/>
</dbReference>
<evidence type="ECO:0000256" key="10">
    <source>
        <dbReference type="SAM" id="MobiDB-lite"/>
    </source>
</evidence>
<dbReference type="OrthoDB" id="636896at2759"/>